<comment type="caution">
    <text evidence="2">The sequence shown here is derived from an EMBL/GenBank/DDBJ whole genome shotgun (WGS) entry which is preliminary data.</text>
</comment>
<dbReference type="AlphaFoldDB" id="A0A8H5EYU7"/>
<name>A0A8H5EYU7_9AGAR</name>
<reference evidence="2 3" key="1">
    <citation type="journal article" date="2020" name="ISME J.">
        <title>Uncovering the hidden diversity of litter-decomposition mechanisms in mushroom-forming fungi.</title>
        <authorList>
            <person name="Floudas D."/>
            <person name="Bentzer J."/>
            <person name="Ahren D."/>
            <person name="Johansson T."/>
            <person name="Persson P."/>
            <person name="Tunlid A."/>
        </authorList>
    </citation>
    <scope>NUCLEOTIDE SEQUENCE [LARGE SCALE GENOMIC DNA]</scope>
    <source>
        <strain evidence="2 3">CBS 175.51</strain>
    </source>
</reference>
<dbReference type="EMBL" id="JAACJK010000219">
    <property type="protein sequence ID" value="KAF5317381.1"/>
    <property type="molecule type" value="Genomic_DNA"/>
</dbReference>
<sequence>MDNAPEVDIVPEKMSSVTEPAVEKDEEYYWSDNVRFLVQGTLFRVSRHQFTIGSKYFSEKYHLGGGDDEGTTEIVHLDGVTAAQFRVFLRIVFPSHTTSTTTSFTKEEWLTILELSVRWHFHDFRKIAIQHLDGTLTDIELIKFGRASYVHRWLLSGYQSLVQREGIITVDEADEIGNRTVNTLWIVRYLMDRKTLDGAIENELAWRFSDEITMLEDEELRHRTAAEIELEARRAEEERRLEEERRVKAAAEQAEAAERERLEEERARREEEQEAARLLEEESRRNRSVLITHPETGNPDQQELSSLQRPEPLELSNSQALPVKSIEKAGDTETGEQNSVADPASQAGDDDKGAELKGSAKLAKKARWSAEKKREVAEAKKAKREVAEAKEAKMQEELRQVEEAKREAELKAEKERKEEEERQAEAAAERARAEEEREAASLKNAADRPLVDLSSAPPPPPSKWGNADSRSSSPAVQVGVLVLGEDRRNSENDLSDMSQQRVVRNDQWEHRVSDRTMKGERTKFQMLAIRAWRGRIHESRW</sequence>
<gene>
    <name evidence="2" type="ORF">D9611_003705</name>
</gene>
<dbReference type="CDD" id="cd18186">
    <property type="entry name" value="BTB_POZ_ZBTB_KLHL-like"/>
    <property type="match status" value="1"/>
</dbReference>
<feature type="compositionally biased region" description="Polar residues" evidence="1">
    <location>
        <begin position="298"/>
        <end position="308"/>
    </location>
</feature>
<feature type="compositionally biased region" description="Basic and acidic residues" evidence="1">
    <location>
        <begin position="256"/>
        <end position="285"/>
    </location>
</feature>
<evidence type="ECO:0000313" key="3">
    <source>
        <dbReference type="Proteomes" id="UP000541558"/>
    </source>
</evidence>
<proteinExistence type="predicted"/>
<keyword evidence="3" id="KW-1185">Reference proteome</keyword>
<dbReference type="InterPro" id="IPR011333">
    <property type="entry name" value="SKP1/BTB/POZ_sf"/>
</dbReference>
<feature type="compositionally biased region" description="Basic and acidic residues" evidence="1">
    <location>
        <begin position="368"/>
        <end position="450"/>
    </location>
</feature>
<dbReference type="Gene3D" id="3.30.710.10">
    <property type="entry name" value="Potassium Channel Kv1.1, Chain A"/>
    <property type="match status" value="1"/>
</dbReference>
<feature type="region of interest" description="Disordered" evidence="1">
    <location>
        <begin position="256"/>
        <end position="502"/>
    </location>
</feature>
<protein>
    <recommendedName>
        <fullName evidence="4">BTB domain-containing protein</fullName>
    </recommendedName>
</protein>
<accession>A0A8H5EYU7</accession>
<evidence type="ECO:0000313" key="2">
    <source>
        <dbReference type="EMBL" id="KAF5317381.1"/>
    </source>
</evidence>
<evidence type="ECO:0000256" key="1">
    <source>
        <dbReference type="SAM" id="MobiDB-lite"/>
    </source>
</evidence>
<organism evidence="2 3">
    <name type="scientific">Ephemerocybe angulata</name>
    <dbReference type="NCBI Taxonomy" id="980116"/>
    <lineage>
        <taxon>Eukaryota</taxon>
        <taxon>Fungi</taxon>
        <taxon>Dikarya</taxon>
        <taxon>Basidiomycota</taxon>
        <taxon>Agaricomycotina</taxon>
        <taxon>Agaricomycetes</taxon>
        <taxon>Agaricomycetidae</taxon>
        <taxon>Agaricales</taxon>
        <taxon>Agaricineae</taxon>
        <taxon>Psathyrellaceae</taxon>
        <taxon>Ephemerocybe</taxon>
    </lineage>
</organism>
<evidence type="ECO:0008006" key="4">
    <source>
        <dbReference type="Google" id="ProtNLM"/>
    </source>
</evidence>
<dbReference type="Proteomes" id="UP000541558">
    <property type="component" value="Unassembled WGS sequence"/>
</dbReference>
<dbReference type="OrthoDB" id="3193844at2759"/>